<sequence>MSDRPLLSIILIAYNHEKYIRRALESIIMQRTDFPFEVLVAEDCSTDSTPSILKEYAARRPDIFNLILHSQNVGVVRNSRDARKRCRGKYIAVLEGDDYWTDPLKLQKQFDFMESHPDFSACAHEISFIDDDGNEREGFAFDHFTKEQVCTIADVEKGLHAGQSSTLMYKNVFLSFTEQQDEDYCACECIPDLKLMLLLTLYGPVFRINEAMSAYRYVTTSDSASWSAYSHNNNLSLSYFKWADECVKMADKVFGRKIEFRKYRIDVGYHAWVELLKNPTRENAEIFAEVFGKSKNKTAVIARIITGTLSYPIRKIKKAIRRNYKIL</sequence>
<feature type="domain" description="Glycosyltransferase 2-like" evidence="1">
    <location>
        <begin position="8"/>
        <end position="137"/>
    </location>
</feature>
<evidence type="ECO:0000259" key="1">
    <source>
        <dbReference type="Pfam" id="PF00535"/>
    </source>
</evidence>
<dbReference type="Gene3D" id="3.90.550.10">
    <property type="entry name" value="Spore Coat Polysaccharide Biosynthesis Protein SpsA, Chain A"/>
    <property type="match status" value="1"/>
</dbReference>
<keyword evidence="3" id="KW-1185">Reference proteome</keyword>
<dbReference type="AlphaFoldDB" id="A0A073IP73"/>
<dbReference type="eggNOG" id="COG0463">
    <property type="taxonomic scope" value="Bacteria"/>
</dbReference>
<accession>A0A073IP73</accession>
<dbReference type="GeneID" id="90984800"/>
<dbReference type="InterPro" id="IPR029044">
    <property type="entry name" value="Nucleotide-diphossugar_trans"/>
</dbReference>
<dbReference type="RefSeq" id="WP_051682742.1">
    <property type="nucleotide sequence ID" value="NZ_JMKI01000034.1"/>
</dbReference>
<dbReference type="PANTHER" id="PTHR22916:SF3">
    <property type="entry name" value="UDP-GLCNAC:BETAGAL BETA-1,3-N-ACETYLGLUCOSAMINYLTRANSFERASE-LIKE PROTEIN 1"/>
    <property type="match status" value="1"/>
</dbReference>
<dbReference type="InterPro" id="IPR001173">
    <property type="entry name" value="Glyco_trans_2-like"/>
</dbReference>
<name>A0A073IP73_9BACT</name>
<dbReference type="SUPFAM" id="SSF53448">
    <property type="entry name" value="Nucleotide-diphospho-sugar transferases"/>
    <property type="match status" value="1"/>
</dbReference>
<reference evidence="2 3" key="1">
    <citation type="submission" date="2014-04" db="EMBL/GenBank/DDBJ databases">
        <title>Draft Genome Sequence of Synergistes jonesii.</title>
        <authorList>
            <person name="Coil D.A."/>
            <person name="Eisen J.A."/>
            <person name="Holland-Moritz H.E."/>
        </authorList>
    </citation>
    <scope>NUCLEOTIDE SEQUENCE [LARGE SCALE GENOMIC DNA]</scope>
    <source>
        <strain evidence="2 3">78-1</strain>
    </source>
</reference>
<protein>
    <recommendedName>
        <fullName evidence="1">Glycosyltransferase 2-like domain-containing protein</fullName>
    </recommendedName>
</protein>
<dbReference type="Pfam" id="PF00535">
    <property type="entry name" value="Glycos_transf_2"/>
    <property type="match status" value="1"/>
</dbReference>
<evidence type="ECO:0000313" key="2">
    <source>
        <dbReference type="EMBL" id="KEJ92163.1"/>
    </source>
</evidence>
<proteinExistence type="predicted"/>
<dbReference type="STRING" id="2754.EH55_05350"/>
<dbReference type="PANTHER" id="PTHR22916">
    <property type="entry name" value="GLYCOSYLTRANSFERASE"/>
    <property type="match status" value="1"/>
</dbReference>
<dbReference type="Proteomes" id="UP000027665">
    <property type="component" value="Unassembled WGS sequence"/>
</dbReference>
<dbReference type="EMBL" id="JMKI01000034">
    <property type="protein sequence ID" value="KEJ92163.1"/>
    <property type="molecule type" value="Genomic_DNA"/>
</dbReference>
<organism evidence="2 3">
    <name type="scientific">Synergistes jonesii</name>
    <dbReference type="NCBI Taxonomy" id="2754"/>
    <lineage>
        <taxon>Bacteria</taxon>
        <taxon>Thermotogati</taxon>
        <taxon>Synergistota</taxon>
        <taxon>Synergistia</taxon>
        <taxon>Synergistales</taxon>
        <taxon>Synergistaceae</taxon>
        <taxon>Synergistes</taxon>
    </lineage>
</organism>
<dbReference type="OrthoDB" id="199095at2"/>
<comment type="caution">
    <text evidence="2">The sequence shown here is derived from an EMBL/GenBank/DDBJ whole genome shotgun (WGS) entry which is preliminary data.</text>
</comment>
<gene>
    <name evidence="2" type="ORF">EH55_05350</name>
</gene>
<evidence type="ECO:0000313" key="3">
    <source>
        <dbReference type="Proteomes" id="UP000027665"/>
    </source>
</evidence>
<dbReference type="GO" id="GO:0016758">
    <property type="term" value="F:hexosyltransferase activity"/>
    <property type="evidence" value="ECO:0007669"/>
    <property type="project" value="UniProtKB-ARBA"/>
</dbReference>